<dbReference type="AlphaFoldDB" id="A0A8R1XYQ2"/>
<dbReference type="Proteomes" id="UP000024404">
    <property type="component" value="Unassembled WGS sequence"/>
</dbReference>
<sequence>MKLITKLCRYPPYLSFLLNSTGSKALSNRLFRFDSIRLDSTRLNSIRFNSVQNAFHSTPPFPPPTFQSFRPPVE</sequence>
<reference evidence="2" key="1">
    <citation type="submission" date="2013-10" db="EMBL/GenBank/DDBJ databases">
        <title>Genome sequencing of Onchocerca volvulus.</title>
        <authorList>
            <person name="Cotton J."/>
            <person name="Tsai J."/>
            <person name="Stanley E."/>
            <person name="Tracey A."/>
            <person name="Holroyd N."/>
            <person name="Lustigman S."/>
            <person name="Berriman M."/>
        </authorList>
    </citation>
    <scope>NUCLEOTIDE SEQUENCE</scope>
</reference>
<dbReference type="EnsemblMetazoa" id="OVOC5481.1">
    <property type="protein sequence ID" value="OVOC5481.1"/>
    <property type="gene ID" value="WBGene00242290"/>
</dbReference>
<evidence type="ECO:0000313" key="2">
    <source>
        <dbReference type="Proteomes" id="UP000024404"/>
    </source>
</evidence>
<name>A0A8R1XYQ2_ONCVO</name>
<organism evidence="1 2">
    <name type="scientific">Onchocerca volvulus</name>
    <dbReference type="NCBI Taxonomy" id="6282"/>
    <lineage>
        <taxon>Eukaryota</taxon>
        <taxon>Metazoa</taxon>
        <taxon>Ecdysozoa</taxon>
        <taxon>Nematoda</taxon>
        <taxon>Chromadorea</taxon>
        <taxon>Rhabditida</taxon>
        <taxon>Spirurina</taxon>
        <taxon>Spiruromorpha</taxon>
        <taxon>Filarioidea</taxon>
        <taxon>Onchocercidae</taxon>
        <taxon>Onchocerca</taxon>
    </lineage>
</organism>
<keyword evidence="2" id="KW-1185">Reference proteome</keyword>
<protein>
    <submittedName>
        <fullName evidence="1">Uncharacterized protein</fullName>
    </submittedName>
</protein>
<proteinExistence type="predicted"/>
<reference evidence="1" key="2">
    <citation type="submission" date="2022-06" db="UniProtKB">
        <authorList>
            <consortium name="EnsemblMetazoa"/>
        </authorList>
    </citation>
    <scope>IDENTIFICATION</scope>
</reference>
<dbReference type="EMBL" id="CMVM020000161">
    <property type="status" value="NOT_ANNOTATED_CDS"/>
    <property type="molecule type" value="Genomic_DNA"/>
</dbReference>
<evidence type="ECO:0000313" key="1">
    <source>
        <dbReference type="EnsemblMetazoa" id="OVOC5481.1"/>
    </source>
</evidence>
<accession>A0A8R1XYQ2</accession>